<protein>
    <submittedName>
        <fullName evidence="9">Response regulator</fullName>
    </submittedName>
</protein>
<accession>A0ABW0K3A7</accession>
<dbReference type="PANTHER" id="PTHR48111:SF1">
    <property type="entry name" value="TWO-COMPONENT RESPONSE REGULATOR ORR33"/>
    <property type="match status" value="1"/>
</dbReference>
<dbReference type="Pfam" id="PF00072">
    <property type="entry name" value="Response_reg"/>
    <property type="match status" value="1"/>
</dbReference>
<evidence type="ECO:0000256" key="5">
    <source>
        <dbReference type="ARBA" id="ARBA00023163"/>
    </source>
</evidence>
<keyword evidence="10" id="KW-1185">Reference proteome</keyword>
<proteinExistence type="predicted"/>
<evidence type="ECO:0000256" key="4">
    <source>
        <dbReference type="ARBA" id="ARBA00023125"/>
    </source>
</evidence>
<dbReference type="Gene3D" id="3.30.70.270">
    <property type="match status" value="1"/>
</dbReference>
<dbReference type="PANTHER" id="PTHR48111">
    <property type="entry name" value="REGULATOR OF RPOS"/>
    <property type="match status" value="1"/>
</dbReference>
<keyword evidence="3" id="KW-0805">Transcription regulation</keyword>
<sequence>MKKHESLLLQQVEDVWNTWRKQGHVKQEDLYSFLQSIRDSVPVIDRGELESIAYELLELGPFDKLTGLYDRTFLLGALERYITEARAAGQSCVLAAFDVAGFDVYQQQRGSKAGDDLVQRLSAIVKKKIKEQGLAVRDLADRFYVLFPLAGLDEARRCMEELRLTAMEMMSCRLTVIMLEADQAPDHFTTELILKTAETSLTQAKASGSGGLRLIDLASRETLRVRIAVIDDDPLMRSMLERQLSDLVGGQDQVDVEVRSFFDGEHFFQEGWFVNDGPMIVLLDQMMPRMNGMEVLSRLREQEDSSRYWVMVMTGSGHEDEIVEALEAGADDYFMKPFSLDVLKARIRRYIKGLMI</sequence>
<dbReference type="InterPro" id="IPR011006">
    <property type="entry name" value="CheY-like_superfamily"/>
</dbReference>
<evidence type="ECO:0000256" key="2">
    <source>
        <dbReference type="ARBA" id="ARBA00023012"/>
    </source>
</evidence>
<evidence type="ECO:0000259" key="8">
    <source>
        <dbReference type="PROSITE" id="PS50887"/>
    </source>
</evidence>
<evidence type="ECO:0000259" key="7">
    <source>
        <dbReference type="PROSITE" id="PS50110"/>
    </source>
</evidence>
<dbReference type="Gene3D" id="3.40.50.2300">
    <property type="match status" value="1"/>
</dbReference>
<dbReference type="Proteomes" id="UP001596044">
    <property type="component" value="Unassembled WGS sequence"/>
</dbReference>
<dbReference type="PROSITE" id="PS50110">
    <property type="entry name" value="RESPONSE_REGULATORY"/>
    <property type="match status" value="1"/>
</dbReference>
<dbReference type="CDD" id="cd00156">
    <property type="entry name" value="REC"/>
    <property type="match status" value="1"/>
</dbReference>
<keyword evidence="4" id="KW-0238">DNA-binding</keyword>
<feature type="domain" description="GGDEF" evidence="8">
    <location>
        <begin position="90"/>
        <end position="217"/>
    </location>
</feature>
<dbReference type="SUPFAM" id="SSF52172">
    <property type="entry name" value="CheY-like"/>
    <property type="match status" value="1"/>
</dbReference>
<evidence type="ECO:0000256" key="3">
    <source>
        <dbReference type="ARBA" id="ARBA00023015"/>
    </source>
</evidence>
<reference evidence="10" key="1">
    <citation type="journal article" date="2019" name="Int. J. Syst. Evol. Microbiol.">
        <title>The Global Catalogue of Microorganisms (GCM) 10K type strain sequencing project: providing services to taxonomists for standard genome sequencing and annotation.</title>
        <authorList>
            <consortium name="The Broad Institute Genomics Platform"/>
            <consortium name="The Broad Institute Genome Sequencing Center for Infectious Disease"/>
            <person name="Wu L."/>
            <person name="Ma J."/>
        </authorList>
    </citation>
    <scope>NUCLEOTIDE SEQUENCE [LARGE SCALE GENOMIC DNA]</scope>
    <source>
        <strain evidence="10">KACC 11904</strain>
    </source>
</reference>
<dbReference type="InterPro" id="IPR039420">
    <property type="entry name" value="WalR-like"/>
</dbReference>
<keyword evidence="5" id="KW-0804">Transcription</keyword>
<evidence type="ECO:0000313" key="9">
    <source>
        <dbReference type="EMBL" id="MFC5447182.1"/>
    </source>
</evidence>
<keyword evidence="2" id="KW-0902">Two-component regulatory system</keyword>
<dbReference type="NCBIfam" id="TIGR00254">
    <property type="entry name" value="GGDEF"/>
    <property type="match status" value="1"/>
</dbReference>
<dbReference type="RefSeq" id="WP_270878388.1">
    <property type="nucleotide sequence ID" value="NZ_JAQFVF010000019.1"/>
</dbReference>
<feature type="domain" description="Response regulatory" evidence="7">
    <location>
        <begin position="226"/>
        <end position="351"/>
    </location>
</feature>
<dbReference type="EMBL" id="JBHSMJ010000006">
    <property type="protein sequence ID" value="MFC5447182.1"/>
    <property type="molecule type" value="Genomic_DNA"/>
</dbReference>
<dbReference type="InterPro" id="IPR043128">
    <property type="entry name" value="Rev_trsase/Diguanyl_cyclase"/>
</dbReference>
<name>A0ABW0K3A7_9BACL</name>
<keyword evidence="1 6" id="KW-0597">Phosphoprotein</keyword>
<dbReference type="SUPFAM" id="SSF55073">
    <property type="entry name" value="Nucleotide cyclase"/>
    <property type="match status" value="1"/>
</dbReference>
<feature type="modified residue" description="4-aspartylphosphate" evidence="6">
    <location>
        <position position="284"/>
    </location>
</feature>
<dbReference type="PROSITE" id="PS50887">
    <property type="entry name" value="GGDEF"/>
    <property type="match status" value="1"/>
</dbReference>
<dbReference type="SMART" id="SM00267">
    <property type="entry name" value="GGDEF"/>
    <property type="match status" value="1"/>
</dbReference>
<evidence type="ECO:0000256" key="6">
    <source>
        <dbReference type="PROSITE-ProRule" id="PRU00169"/>
    </source>
</evidence>
<gene>
    <name evidence="9" type="ORF">ACFPOG_02855</name>
</gene>
<evidence type="ECO:0000313" key="10">
    <source>
        <dbReference type="Proteomes" id="UP001596044"/>
    </source>
</evidence>
<dbReference type="InterPro" id="IPR029787">
    <property type="entry name" value="Nucleotide_cyclase"/>
</dbReference>
<dbReference type="InterPro" id="IPR001789">
    <property type="entry name" value="Sig_transdc_resp-reg_receiver"/>
</dbReference>
<dbReference type="InterPro" id="IPR000160">
    <property type="entry name" value="GGDEF_dom"/>
</dbReference>
<dbReference type="SMART" id="SM00448">
    <property type="entry name" value="REC"/>
    <property type="match status" value="1"/>
</dbReference>
<comment type="caution">
    <text evidence="9">The sequence shown here is derived from an EMBL/GenBank/DDBJ whole genome shotgun (WGS) entry which is preliminary data.</text>
</comment>
<evidence type="ECO:0000256" key="1">
    <source>
        <dbReference type="ARBA" id="ARBA00022553"/>
    </source>
</evidence>
<dbReference type="Pfam" id="PF00990">
    <property type="entry name" value="GGDEF"/>
    <property type="match status" value="1"/>
</dbReference>
<organism evidence="9 10">
    <name type="scientific">Paenibacillus aestuarii</name>
    <dbReference type="NCBI Taxonomy" id="516965"/>
    <lineage>
        <taxon>Bacteria</taxon>
        <taxon>Bacillati</taxon>
        <taxon>Bacillota</taxon>
        <taxon>Bacilli</taxon>
        <taxon>Bacillales</taxon>
        <taxon>Paenibacillaceae</taxon>
        <taxon>Paenibacillus</taxon>
    </lineage>
</organism>